<evidence type="ECO:0000256" key="14">
    <source>
        <dbReference type="ARBA" id="ARBA00049255"/>
    </source>
</evidence>
<dbReference type="InterPro" id="IPR009061">
    <property type="entry name" value="DNA-bd_dom_put_sf"/>
</dbReference>
<dbReference type="CDD" id="cd02796">
    <property type="entry name" value="tRNA_bind_bactPheRS"/>
    <property type="match status" value="1"/>
</dbReference>
<evidence type="ECO:0000256" key="12">
    <source>
        <dbReference type="ARBA" id="ARBA00022917"/>
    </source>
</evidence>
<dbReference type="Pfam" id="PF01588">
    <property type="entry name" value="tRNA_bind"/>
    <property type="match status" value="1"/>
</dbReference>
<feature type="binding site" evidence="15">
    <location>
        <position position="471"/>
    </location>
    <ligand>
        <name>Mg(2+)</name>
        <dbReference type="ChEBI" id="CHEBI:18420"/>
        <note>shared with alpha subunit</note>
    </ligand>
</feature>
<comment type="similarity">
    <text evidence="2 15">Belongs to the phenylalanyl-tRNA synthetase beta subunit family. Type 1 subfamily.</text>
</comment>
<dbReference type="InterPro" id="IPR004532">
    <property type="entry name" value="Phe-tRNA-ligase_IIc_bsu_bact"/>
</dbReference>
<evidence type="ECO:0000256" key="5">
    <source>
        <dbReference type="ARBA" id="ARBA00022555"/>
    </source>
</evidence>
<feature type="domain" description="TRNA-binding" evidence="17">
    <location>
        <begin position="39"/>
        <end position="155"/>
    </location>
</feature>
<comment type="subcellular location">
    <subcellularLocation>
        <location evidence="1 15">Cytoplasm</location>
    </subcellularLocation>
</comment>
<keyword evidence="4 15" id="KW-0963">Cytoplasm</keyword>
<keyword evidence="9 15" id="KW-0067">ATP-binding</keyword>
<accession>A0A9D1S930</accession>
<dbReference type="PANTHER" id="PTHR10947">
    <property type="entry name" value="PHENYLALANYL-TRNA SYNTHETASE BETA CHAIN AND LEUCINE-RICH REPEAT-CONTAINING PROTEIN 47"/>
    <property type="match status" value="1"/>
</dbReference>
<dbReference type="SMART" id="SM00874">
    <property type="entry name" value="B5"/>
    <property type="match status" value="1"/>
</dbReference>
<dbReference type="Gene3D" id="3.30.56.10">
    <property type="match status" value="2"/>
</dbReference>
<dbReference type="InterPro" id="IPR036690">
    <property type="entry name" value="Fdx_antiC-bd_sf"/>
</dbReference>
<evidence type="ECO:0000256" key="11">
    <source>
        <dbReference type="ARBA" id="ARBA00022884"/>
    </source>
</evidence>
<dbReference type="PANTHER" id="PTHR10947:SF0">
    <property type="entry name" value="PHENYLALANINE--TRNA LIGASE BETA SUBUNIT"/>
    <property type="match status" value="1"/>
</dbReference>
<dbReference type="GO" id="GO:0000049">
    <property type="term" value="F:tRNA binding"/>
    <property type="evidence" value="ECO:0007669"/>
    <property type="project" value="UniProtKB-UniRule"/>
</dbReference>
<dbReference type="SUPFAM" id="SSF54991">
    <property type="entry name" value="Anticodon-binding domain of PheRS"/>
    <property type="match status" value="1"/>
</dbReference>
<dbReference type="GO" id="GO:0009328">
    <property type="term" value="C:phenylalanine-tRNA ligase complex"/>
    <property type="evidence" value="ECO:0007669"/>
    <property type="project" value="TreeGrafter"/>
</dbReference>
<proteinExistence type="inferred from homology"/>
<evidence type="ECO:0000256" key="7">
    <source>
        <dbReference type="ARBA" id="ARBA00022723"/>
    </source>
</evidence>
<dbReference type="SMART" id="SM00896">
    <property type="entry name" value="FDX-ACB"/>
    <property type="match status" value="1"/>
</dbReference>
<evidence type="ECO:0000256" key="16">
    <source>
        <dbReference type="PROSITE-ProRule" id="PRU00209"/>
    </source>
</evidence>
<dbReference type="GO" id="GO:0016740">
    <property type="term" value="F:transferase activity"/>
    <property type="evidence" value="ECO:0007669"/>
    <property type="project" value="UniProtKB-ARBA"/>
</dbReference>
<dbReference type="InterPro" id="IPR005147">
    <property type="entry name" value="tRNA_synthase_B5-dom"/>
</dbReference>
<keyword evidence="13 15" id="KW-0030">Aminoacyl-tRNA synthetase</keyword>
<dbReference type="SMART" id="SM00873">
    <property type="entry name" value="B3_4"/>
    <property type="match status" value="1"/>
</dbReference>
<evidence type="ECO:0000259" key="18">
    <source>
        <dbReference type="PROSITE" id="PS51447"/>
    </source>
</evidence>
<evidence type="ECO:0000256" key="1">
    <source>
        <dbReference type="ARBA" id="ARBA00004496"/>
    </source>
</evidence>
<sequence length="802" mass="90231">MKASIEWLEEYSNINKSALELGDILTLTGSKVETVEEKGNDIKNVVVGKILEIEKHPDAEKLVVTKVDVKDEILQIVTGANNIKVNDIVPIAKDGSELPGGVKIKTGKLRGIDSCGMMCSVGELGLNIENYPGQIEHGIMILPKEYESKLGMDIVEVLNLREDIIEFEITPNRPDCLSIEGLGRETAVSLKEEFKDPRKDLKEIPYVPKDEIEGLSVEISAPDLCYRYVAKVVKNVKIGPSPEWMVRRLNACGVRSINNIVDITNYVMLELGQPMHAFDINSIAGKHINVRRATKGEKIVTLDDVERNLEDTMLVISDKEKAVAIAGVMGGQNSEIEKDTQTVVFESAVFYGGSVRKTAKKVGLRTEASSRYEKGLSPENALRSANRAAQLVEMLGIGEAVEGVIDVYPTKQKENKILLNVDRINQLLGTNLKREEMVDILQRLDIKIEGDTLTPPFYRQDLEGIADIAEEVVRFYGYDKLDSTLIHAETVAGGKNKGQKLEDNVRKLLVNRGMSEIYTYAFINQKDLEKINVGEENPLRKEIIAVKNPLSEDYTLLRPTTIPSMMQMLANNSNKKNPEVKLFDISRRYRNDNHQIEEGKLPSEEIILTLGMYGEKVDFYELKGYVENILEVSDVLRYEVVRETENEIYHPGRTANIKIGNDTIAVLGEIHPILASNYGISQRVYVAEICLAKLEKYGKSNKKYVEIPKYPAMERDIAILVDEKVEVGQIEKIIKKKAKKNLEELKLFDIYRDEKIGNDKKSIAYSLKFRAKDRTMSDDEINPIMEEIIAGLEKELGAELRK</sequence>
<dbReference type="SUPFAM" id="SSF46955">
    <property type="entry name" value="Putative DNA-binding domain"/>
    <property type="match status" value="1"/>
</dbReference>
<keyword evidence="10 15" id="KW-0460">Magnesium</keyword>
<evidence type="ECO:0000256" key="3">
    <source>
        <dbReference type="ARBA" id="ARBA00011209"/>
    </source>
</evidence>
<dbReference type="HAMAP" id="MF_00283">
    <property type="entry name" value="Phe_tRNA_synth_beta1"/>
    <property type="match status" value="1"/>
</dbReference>
<dbReference type="Pfam" id="PF03484">
    <property type="entry name" value="B5"/>
    <property type="match status" value="1"/>
</dbReference>
<feature type="binding site" evidence="15">
    <location>
        <position position="467"/>
    </location>
    <ligand>
        <name>Mg(2+)</name>
        <dbReference type="ChEBI" id="CHEBI:18420"/>
        <note>shared with alpha subunit</note>
    </ligand>
</feature>
<dbReference type="NCBIfam" id="TIGR00472">
    <property type="entry name" value="pheT_bact"/>
    <property type="match status" value="1"/>
</dbReference>
<dbReference type="GO" id="GO:0140096">
    <property type="term" value="F:catalytic activity, acting on a protein"/>
    <property type="evidence" value="ECO:0007669"/>
    <property type="project" value="UniProtKB-ARBA"/>
</dbReference>
<dbReference type="Gene3D" id="3.30.70.380">
    <property type="entry name" value="Ferrodoxin-fold anticodon-binding domain"/>
    <property type="match status" value="1"/>
</dbReference>
<dbReference type="PROSITE" id="PS51447">
    <property type="entry name" value="FDX_ACB"/>
    <property type="match status" value="1"/>
</dbReference>
<dbReference type="Pfam" id="PF03483">
    <property type="entry name" value="B3_4"/>
    <property type="match status" value="1"/>
</dbReference>
<dbReference type="InterPro" id="IPR045864">
    <property type="entry name" value="aa-tRNA-synth_II/BPL/LPL"/>
</dbReference>
<dbReference type="InterPro" id="IPR020825">
    <property type="entry name" value="Phe-tRNA_synthase-like_B3/B4"/>
</dbReference>
<dbReference type="SUPFAM" id="SSF50249">
    <property type="entry name" value="Nucleic acid-binding proteins"/>
    <property type="match status" value="1"/>
</dbReference>
<dbReference type="InterPro" id="IPR005121">
    <property type="entry name" value="Fdx_antiC-bd"/>
</dbReference>
<evidence type="ECO:0000256" key="15">
    <source>
        <dbReference type="HAMAP-Rule" id="MF_00283"/>
    </source>
</evidence>
<dbReference type="InterPro" id="IPR033714">
    <property type="entry name" value="tRNA_bind_bactPheRS"/>
</dbReference>
<dbReference type="AlphaFoldDB" id="A0A9D1S930"/>
<feature type="binding site" evidence="15">
    <location>
        <position position="461"/>
    </location>
    <ligand>
        <name>Mg(2+)</name>
        <dbReference type="ChEBI" id="CHEBI:18420"/>
        <note>shared with alpha subunit</note>
    </ligand>
</feature>
<dbReference type="InterPro" id="IPR041616">
    <property type="entry name" value="PheRS_beta_core"/>
</dbReference>
<evidence type="ECO:0000313" key="21">
    <source>
        <dbReference type="Proteomes" id="UP000824093"/>
    </source>
</evidence>
<feature type="domain" description="FDX-ACB" evidence="18">
    <location>
        <begin position="708"/>
        <end position="801"/>
    </location>
</feature>
<organism evidence="20 21">
    <name type="scientific">Candidatus Merdicola faecigallinarum</name>
    <dbReference type="NCBI Taxonomy" id="2840862"/>
    <lineage>
        <taxon>Bacteria</taxon>
        <taxon>Bacillati</taxon>
        <taxon>Bacillota</taxon>
        <taxon>Clostridia</taxon>
        <taxon>Candidatus Merdicola</taxon>
    </lineage>
</organism>
<dbReference type="EMBL" id="DVNH01000027">
    <property type="protein sequence ID" value="HIU51799.1"/>
    <property type="molecule type" value="Genomic_DNA"/>
</dbReference>
<dbReference type="Gene3D" id="3.50.40.10">
    <property type="entry name" value="Phenylalanyl-trna Synthetase, Chain B, domain 3"/>
    <property type="match status" value="1"/>
</dbReference>
<dbReference type="GO" id="GO:0000287">
    <property type="term" value="F:magnesium ion binding"/>
    <property type="evidence" value="ECO:0007669"/>
    <property type="project" value="UniProtKB-UniRule"/>
</dbReference>
<keyword evidence="7 15" id="KW-0479">Metal-binding</keyword>
<evidence type="ECO:0000256" key="8">
    <source>
        <dbReference type="ARBA" id="ARBA00022741"/>
    </source>
</evidence>
<dbReference type="SUPFAM" id="SSF55681">
    <property type="entry name" value="Class II aaRS and biotin synthetases"/>
    <property type="match status" value="1"/>
</dbReference>
<reference evidence="20" key="1">
    <citation type="submission" date="2020-10" db="EMBL/GenBank/DDBJ databases">
        <authorList>
            <person name="Gilroy R."/>
        </authorList>
    </citation>
    <scope>NUCLEOTIDE SEQUENCE</scope>
    <source>
        <strain evidence="20">CHK195-15760</strain>
    </source>
</reference>
<keyword evidence="8 15" id="KW-0547">Nucleotide-binding</keyword>
<evidence type="ECO:0000256" key="9">
    <source>
        <dbReference type="ARBA" id="ARBA00022840"/>
    </source>
</evidence>
<dbReference type="NCBIfam" id="NF045760">
    <property type="entry name" value="YtpR"/>
    <property type="match status" value="1"/>
</dbReference>
<dbReference type="InterPro" id="IPR045060">
    <property type="entry name" value="Phe-tRNA-ligase_IIc_bsu"/>
</dbReference>
<comment type="subunit">
    <text evidence="3 15">Tetramer of two alpha and two beta subunits.</text>
</comment>
<dbReference type="CDD" id="cd00769">
    <property type="entry name" value="PheRS_beta_core"/>
    <property type="match status" value="1"/>
</dbReference>
<keyword evidence="11 16" id="KW-0694">RNA-binding</keyword>
<dbReference type="Gene3D" id="2.40.50.140">
    <property type="entry name" value="Nucleic acid-binding proteins"/>
    <property type="match status" value="1"/>
</dbReference>
<dbReference type="SUPFAM" id="SSF56037">
    <property type="entry name" value="PheT/TilS domain"/>
    <property type="match status" value="1"/>
</dbReference>
<evidence type="ECO:0000256" key="13">
    <source>
        <dbReference type="ARBA" id="ARBA00023146"/>
    </source>
</evidence>
<keyword evidence="5 16" id="KW-0820">tRNA-binding</keyword>
<evidence type="ECO:0000256" key="4">
    <source>
        <dbReference type="ARBA" id="ARBA00022490"/>
    </source>
</evidence>
<feature type="binding site" evidence="15">
    <location>
        <position position="470"/>
    </location>
    <ligand>
        <name>Mg(2+)</name>
        <dbReference type="ChEBI" id="CHEBI:18420"/>
        <note>shared with alpha subunit</note>
    </ligand>
</feature>
<reference evidence="20" key="2">
    <citation type="journal article" date="2021" name="PeerJ">
        <title>Extensive microbial diversity within the chicken gut microbiome revealed by metagenomics and culture.</title>
        <authorList>
            <person name="Gilroy R."/>
            <person name="Ravi A."/>
            <person name="Getino M."/>
            <person name="Pursley I."/>
            <person name="Horton D.L."/>
            <person name="Alikhan N.F."/>
            <person name="Baker D."/>
            <person name="Gharbi K."/>
            <person name="Hall N."/>
            <person name="Watson M."/>
            <person name="Adriaenssens E.M."/>
            <person name="Foster-Nyarko E."/>
            <person name="Jarju S."/>
            <person name="Secka A."/>
            <person name="Antonio M."/>
            <person name="Oren A."/>
            <person name="Chaudhuri R.R."/>
            <person name="La Ragione R."/>
            <person name="Hildebrand F."/>
            <person name="Pallen M.J."/>
        </authorList>
    </citation>
    <scope>NUCLEOTIDE SEQUENCE</scope>
    <source>
        <strain evidence="20">CHK195-15760</strain>
    </source>
</reference>
<evidence type="ECO:0000256" key="10">
    <source>
        <dbReference type="ARBA" id="ARBA00022842"/>
    </source>
</evidence>
<name>A0A9D1S930_9FIRM</name>
<dbReference type="EC" id="6.1.1.20" evidence="15"/>
<dbReference type="Proteomes" id="UP000824093">
    <property type="component" value="Unassembled WGS sequence"/>
</dbReference>
<evidence type="ECO:0000313" key="20">
    <source>
        <dbReference type="EMBL" id="HIU51799.1"/>
    </source>
</evidence>
<dbReference type="Gene3D" id="3.30.930.10">
    <property type="entry name" value="Bira Bifunctional Protein, Domain 2"/>
    <property type="match status" value="1"/>
</dbReference>
<dbReference type="InterPro" id="IPR005146">
    <property type="entry name" value="B3/B4_tRNA-bd"/>
</dbReference>
<comment type="caution">
    <text evidence="20">The sequence shown here is derived from an EMBL/GenBank/DDBJ whole genome shotgun (WGS) entry which is preliminary data.</text>
</comment>
<keyword evidence="6 15" id="KW-0436">Ligase</keyword>
<protein>
    <recommendedName>
        <fullName evidence="15">Phenylalanine--tRNA ligase beta subunit</fullName>
        <ecNumber evidence="15">6.1.1.20</ecNumber>
    </recommendedName>
    <alternativeName>
        <fullName evidence="15">Phenylalanyl-tRNA synthetase beta subunit</fullName>
        <shortName evidence="15">PheRS</shortName>
    </alternativeName>
</protein>
<feature type="domain" description="B5" evidence="19">
    <location>
        <begin position="412"/>
        <end position="483"/>
    </location>
</feature>
<evidence type="ECO:0000259" key="17">
    <source>
        <dbReference type="PROSITE" id="PS50886"/>
    </source>
</evidence>
<dbReference type="GO" id="GO:0005524">
    <property type="term" value="F:ATP binding"/>
    <property type="evidence" value="ECO:0007669"/>
    <property type="project" value="UniProtKB-UniRule"/>
</dbReference>
<dbReference type="PROSITE" id="PS51483">
    <property type="entry name" value="B5"/>
    <property type="match status" value="1"/>
</dbReference>
<dbReference type="Pfam" id="PF17759">
    <property type="entry name" value="tRNA_synthFbeta"/>
    <property type="match status" value="1"/>
</dbReference>
<dbReference type="InterPro" id="IPR002547">
    <property type="entry name" value="tRNA-bd_dom"/>
</dbReference>
<comment type="catalytic activity">
    <reaction evidence="14 15">
        <text>tRNA(Phe) + L-phenylalanine + ATP = L-phenylalanyl-tRNA(Phe) + AMP + diphosphate + H(+)</text>
        <dbReference type="Rhea" id="RHEA:19413"/>
        <dbReference type="Rhea" id="RHEA-COMP:9668"/>
        <dbReference type="Rhea" id="RHEA-COMP:9699"/>
        <dbReference type="ChEBI" id="CHEBI:15378"/>
        <dbReference type="ChEBI" id="CHEBI:30616"/>
        <dbReference type="ChEBI" id="CHEBI:33019"/>
        <dbReference type="ChEBI" id="CHEBI:58095"/>
        <dbReference type="ChEBI" id="CHEBI:78442"/>
        <dbReference type="ChEBI" id="CHEBI:78531"/>
        <dbReference type="ChEBI" id="CHEBI:456215"/>
        <dbReference type="EC" id="6.1.1.20"/>
    </reaction>
</comment>
<dbReference type="Pfam" id="PF03147">
    <property type="entry name" value="FDX-ACB"/>
    <property type="match status" value="1"/>
</dbReference>
<dbReference type="GO" id="GO:0006432">
    <property type="term" value="P:phenylalanyl-tRNA aminoacylation"/>
    <property type="evidence" value="ECO:0007669"/>
    <property type="project" value="UniProtKB-UniRule"/>
</dbReference>
<dbReference type="FunFam" id="3.50.40.10:FF:000001">
    <property type="entry name" value="Phenylalanine--tRNA ligase beta subunit"/>
    <property type="match status" value="1"/>
</dbReference>
<evidence type="ECO:0000256" key="6">
    <source>
        <dbReference type="ARBA" id="ARBA00022598"/>
    </source>
</evidence>
<evidence type="ECO:0000259" key="19">
    <source>
        <dbReference type="PROSITE" id="PS51483"/>
    </source>
</evidence>
<dbReference type="InterPro" id="IPR012340">
    <property type="entry name" value="NA-bd_OB-fold"/>
</dbReference>
<keyword evidence="12 15" id="KW-0648">Protein biosynthesis</keyword>
<dbReference type="FunFam" id="2.40.50.140:FF:000045">
    <property type="entry name" value="Phenylalanine--tRNA ligase beta subunit"/>
    <property type="match status" value="1"/>
</dbReference>
<dbReference type="GO" id="GO:0004826">
    <property type="term" value="F:phenylalanine-tRNA ligase activity"/>
    <property type="evidence" value="ECO:0007669"/>
    <property type="project" value="UniProtKB-UniRule"/>
</dbReference>
<comment type="cofactor">
    <cofactor evidence="15">
        <name>Mg(2+)</name>
        <dbReference type="ChEBI" id="CHEBI:18420"/>
    </cofactor>
    <text evidence="15">Binds 2 magnesium ions per tetramer.</text>
</comment>
<evidence type="ECO:0000256" key="2">
    <source>
        <dbReference type="ARBA" id="ARBA00008653"/>
    </source>
</evidence>
<gene>
    <name evidence="15" type="primary">pheT</name>
    <name evidence="20" type="ORF">IAB70_04150</name>
</gene>
<dbReference type="PROSITE" id="PS50886">
    <property type="entry name" value="TRBD"/>
    <property type="match status" value="1"/>
</dbReference>
<dbReference type="FunFam" id="3.30.70.380:FF:000001">
    <property type="entry name" value="Phenylalanine--tRNA ligase beta subunit"/>
    <property type="match status" value="1"/>
</dbReference>